<dbReference type="NCBIfam" id="NF041102">
    <property type="entry name" value="endonuc_V_Ttgales"/>
    <property type="match status" value="1"/>
</dbReference>
<dbReference type="GO" id="GO:0003727">
    <property type="term" value="F:single-stranded RNA binding"/>
    <property type="evidence" value="ECO:0007669"/>
    <property type="project" value="TreeGrafter"/>
</dbReference>
<keyword evidence="7 10" id="KW-0378">Hydrolase</keyword>
<evidence type="ECO:0000256" key="10">
    <source>
        <dbReference type="HAMAP-Rule" id="MF_00801"/>
    </source>
</evidence>
<dbReference type="RefSeq" id="WP_012002540.1">
    <property type="nucleotide sequence ID" value="NC_009828.1"/>
</dbReference>
<name>A8F4H5_PSELT</name>
<dbReference type="PANTHER" id="PTHR28511">
    <property type="entry name" value="ENDONUCLEASE V"/>
    <property type="match status" value="1"/>
</dbReference>
<evidence type="ECO:0000256" key="3">
    <source>
        <dbReference type="ARBA" id="ARBA00022722"/>
    </source>
</evidence>
<dbReference type="GO" id="GO:0000287">
    <property type="term" value="F:magnesium ion binding"/>
    <property type="evidence" value="ECO:0007669"/>
    <property type="project" value="UniProtKB-UniRule"/>
</dbReference>
<dbReference type="HOGENOM" id="CLU_047631_1_1_0"/>
<proteinExistence type="inferred from homology"/>
<dbReference type="Gene3D" id="3.30.2170.10">
    <property type="entry name" value="archaeoglobus fulgidus dsm 4304 superfamily"/>
    <property type="match status" value="1"/>
</dbReference>
<dbReference type="STRING" id="416591.Tlet_0492"/>
<feature type="binding site" evidence="10">
    <location>
        <position position="40"/>
    </location>
    <ligand>
        <name>Mg(2+)</name>
        <dbReference type="ChEBI" id="CHEBI:18420"/>
    </ligand>
</feature>
<feature type="site" description="Interaction with target DNA" evidence="10">
    <location>
        <position position="77"/>
    </location>
</feature>
<evidence type="ECO:0000256" key="9">
    <source>
        <dbReference type="ARBA" id="ARBA00023204"/>
    </source>
</evidence>
<dbReference type="FunFam" id="3.30.2170.10:FF:000008">
    <property type="entry name" value="Endonuclease V"/>
    <property type="match status" value="1"/>
</dbReference>
<dbReference type="KEGG" id="tle:Tlet_0492"/>
<protein>
    <recommendedName>
        <fullName evidence="10">Endonuclease V</fullName>
        <ecNumber evidence="10">3.1.21.7</ecNumber>
    </recommendedName>
    <alternativeName>
        <fullName evidence="10">Deoxyinosine 3'endonuclease</fullName>
    </alternativeName>
    <alternativeName>
        <fullName evidence="10">Deoxyribonuclease V</fullName>
        <shortName evidence="10">DNase V</shortName>
    </alternativeName>
</protein>
<keyword evidence="5 10" id="KW-0255">Endonuclease</keyword>
<keyword evidence="2 10" id="KW-0963">Cytoplasm</keyword>
<dbReference type="OrthoDB" id="9790916at2"/>
<keyword evidence="4 10" id="KW-0479">Metal-binding</keyword>
<dbReference type="eggNOG" id="COG1515">
    <property type="taxonomic scope" value="Bacteria"/>
</dbReference>
<feature type="binding site" evidence="10">
    <location>
        <position position="107"/>
    </location>
    <ligand>
        <name>Mg(2+)</name>
        <dbReference type="ChEBI" id="CHEBI:18420"/>
    </ligand>
</feature>
<comment type="subcellular location">
    <subcellularLocation>
        <location evidence="1 10">Cytoplasm</location>
    </subcellularLocation>
</comment>
<dbReference type="InterPro" id="IPR007581">
    <property type="entry name" value="Endonuclease-V"/>
</dbReference>
<keyword evidence="6 10" id="KW-0227">DNA damage</keyword>
<keyword evidence="12" id="KW-1185">Reference proteome</keyword>
<sequence length="225" mass="25271">MKELHKWNLSPKEAIEEQKKLVELLERSSIKKVDLVAGVDLSFPKEDQGCAVIVVLNFPTLKIVDYVTEVSNISFPYIPGLLAFREGPVFLRAWEKLKIRPDVVMFDGQGIAHPRRIGIAAHMGLFINLPTIGVAKSHLYGTYKQPGKHKGEYEFIYDESEIIGAVIRTKNNCKPVFVSPGHKCDVQSAIELVLSCCVGYRLPEPTRIAHLISQKQRVKEKGFSS</sequence>
<reference evidence="11 12" key="2">
    <citation type="journal article" date="2009" name="Proc. Natl. Acad. Sci. U.S.A.">
        <title>On the chimeric nature, thermophilic origin, and phylogenetic placement of the Thermotogales.</title>
        <authorList>
            <person name="Zhaxybayeva O."/>
            <person name="Swithers K.S."/>
            <person name="Lapierre P."/>
            <person name="Fournier G.P."/>
            <person name="Bickhart D.M."/>
            <person name="DeBoy R.T."/>
            <person name="Nelson K.E."/>
            <person name="Nesbo C.L."/>
            <person name="Doolittle W.F."/>
            <person name="Gogarten J.P."/>
            <person name="Noll K.M."/>
        </authorList>
    </citation>
    <scope>NUCLEOTIDE SEQUENCE [LARGE SCALE GENOMIC DNA]</scope>
    <source>
        <strain evidence="12">ATCC BAA-301 / DSM 14385 / NBRC 107922 / TMO</strain>
    </source>
</reference>
<evidence type="ECO:0000256" key="1">
    <source>
        <dbReference type="ARBA" id="ARBA00004496"/>
    </source>
</evidence>
<evidence type="ECO:0000313" key="12">
    <source>
        <dbReference type="Proteomes" id="UP000002016"/>
    </source>
</evidence>
<organism evidence="11 12">
    <name type="scientific">Pseudothermotoga lettingae (strain ATCC BAA-301 / DSM 14385 / NBRC 107922 / TMO)</name>
    <name type="common">Thermotoga lettingae</name>
    <dbReference type="NCBI Taxonomy" id="416591"/>
    <lineage>
        <taxon>Bacteria</taxon>
        <taxon>Thermotogati</taxon>
        <taxon>Thermotogota</taxon>
        <taxon>Thermotogae</taxon>
        <taxon>Thermotogales</taxon>
        <taxon>Thermotogaceae</taxon>
        <taxon>Pseudothermotoga</taxon>
    </lineage>
</organism>
<comment type="similarity">
    <text evidence="10">Belongs to the endonuclease V family.</text>
</comment>
<dbReference type="GO" id="GO:0043737">
    <property type="term" value="F:deoxyribonuclease V activity"/>
    <property type="evidence" value="ECO:0007669"/>
    <property type="project" value="UniProtKB-UniRule"/>
</dbReference>
<comment type="cofactor">
    <cofactor evidence="10">
        <name>Mg(2+)</name>
        <dbReference type="ChEBI" id="CHEBI:18420"/>
    </cofactor>
</comment>
<comment type="catalytic activity">
    <reaction evidence="10">
        <text>Endonucleolytic cleavage at apurinic or apyrimidinic sites to products with a 5'-phosphate.</text>
        <dbReference type="EC" id="3.1.21.7"/>
    </reaction>
</comment>
<dbReference type="Proteomes" id="UP000002016">
    <property type="component" value="Chromosome"/>
</dbReference>
<reference evidence="11 12" key="1">
    <citation type="submission" date="2007-08" db="EMBL/GenBank/DDBJ databases">
        <title>Complete sequence of Thermotoga lettingae TMO.</title>
        <authorList>
            <consortium name="US DOE Joint Genome Institute"/>
            <person name="Copeland A."/>
            <person name="Lucas S."/>
            <person name="Lapidus A."/>
            <person name="Barry K."/>
            <person name="Glavina del Rio T."/>
            <person name="Dalin E."/>
            <person name="Tice H."/>
            <person name="Pitluck S."/>
            <person name="Foster B."/>
            <person name="Bruce D."/>
            <person name="Schmutz J."/>
            <person name="Larimer F."/>
            <person name="Land M."/>
            <person name="Hauser L."/>
            <person name="Kyrpides N."/>
            <person name="Mikhailova N."/>
            <person name="Nelson K."/>
            <person name="Gogarten J.P."/>
            <person name="Noll K."/>
            <person name="Richardson P."/>
        </authorList>
    </citation>
    <scope>NUCLEOTIDE SEQUENCE [LARGE SCALE GENOMIC DNA]</scope>
    <source>
        <strain evidence="12">ATCC BAA-301 / DSM 14385 / NBRC 107922 / TMO</strain>
    </source>
</reference>
<comment type="function">
    <text evidence="10">DNA repair enzyme involved in the repair of deaminated bases. Selectively cleaves double-stranded DNA at the second phosphodiester bond 3' to a deoxyinosine leaving behind the intact lesion on the nicked DNA.</text>
</comment>
<evidence type="ECO:0000256" key="6">
    <source>
        <dbReference type="ARBA" id="ARBA00022763"/>
    </source>
</evidence>
<dbReference type="Pfam" id="PF04493">
    <property type="entry name" value="Endonuclease_5"/>
    <property type="match status" value="1"/>
</dbReference>
<dbReference type="AlphaFoldDB" id="A8F4H5"/>
<gene>
    <name evidence="10" type="primary">nfi</name>
    <name evidence="11" type="ordered locus">Tlet_0492</name>
</gene>
<dbReference type="PANTHER" id="PTHR28511:SF1">
    <property type="entry name" value="ENDONUCLEASE V"/>
    <property type="match status" value="1"/>
</dbReference>
<evidence type="ECO:0000256" key="2">
    <source>
        <dbReference type="ARBA" id="ARBA00022490"/>
    </source>
</evidence>
<evidence type="ECO:0000256" key="4">
    <source>
        <dbReference type="ARBA" id="ARBA00022723"/>
    </source>
</evidence>
<dbReference type="HAMAP" id="MF_00801">
    <property type="entry name" value="Endonuclease_5"/>
    <property type="match status" value="1"/>
</dbReference>
<keyword evidence="8 10" id="KW-0460">Magnesium</keyword>
<keyword evidence="3 10" id="KW-0540">Nuclease</keyword>
<dbReference type="GO" id="GO:0006281">
    <property type="term" value="P:DNA repair"/>
    <property type="evidence" value="ECO:0007669"/>
    <property type="project" value="UniProtKB-UniRule"/>
</dbReference>
<evidence type="ECO:0000256" key="7">
    <source>
        <dbReference type="ARBA" id="ARBA00022801"/>
    </source>
</evidence>
<dbReference type="EMBL" id="CP000812">
    <property type="protein sequence ID" value="ABV33059.1"/>
    <property type="molecule type" value="Genomic_DNA"/>
</dbReference>
<accession>A8F4H5</accession>
<dbReference type="EC" id="3.1.21.7" evidence="10"/>
<evidence type="ECO:0000313" key="11">
    <source>
        <dbReference type="EMBL" id="ABV33059.1"/>
    </source>
</evidence>
<dbReference type="GO" id="GO:0016891">
    <property type="term" value="F:RNA endonuclease activity producing 5'-phosphomonoesters, hydrolytic mechanism"/>
    <property type="evidence" value="ECO:0007669"/>
    <property type="project" value="TreeGrafter"/>
</dbReference>
<dbReference type="NCBIfam" id="NF008629">
    <property type="entry name" value="PRK11617.1"/>
    <property type="match status" value="1"/>
</dbReference>
<keyword evidence="9 10" id="KW-0234">DNA repair</keyword>
<dbReference type="InterPro" id="IPR053396">
    <property type="entry name" value="Endonuclease_V-like"/>
</dbReference>
<evidence type="ECO:0000256" key="5">
    <source>
        <dbReference type="ARBA" id="ARBA00022759"/>
    </source>
</evidence>
<dbReference type="GO" id="GO:0005737">
    <property type="term" value="C:cytoplasm"/>
    <property type="evidence" value="ECO:0007669"/>
    <property type="project" value="UniProtKB-SubCell"/>
</dbReference>
<evidence type="ECO:0000256" key="8">
    <source>
        <dbReference type="ARBA" id="ARBA00022842"/>
    </source>
</evidence>
<dbReference type="CDD" id="cd06559">
    <property type="entry name" value="Endonuclease_V"/>
    <property type="match status" value="1"/>
</dbReference>